<feature type="transmembrane region" description="Helical" evidence="7">
    <location>
        <begin position="20"/>
        <end position="40"/>
    </location>
</feature>
<dbReference type="Proteomes" id="UP000595221">
    <property type="component" value="Chromosome"/>
</dbReference>
<protein>
    <submittedName>
        <fullName evidence="10">DUF421 domain-containing protein</fullName>
    </submittedName>
</protein>
<feature type="transmembrane region" description="Helical" evidence="7">
    <location>
        <begin position="77"/>
        <end position="97"/>
    </location>
</feature>
<dbReference type="InterPro" id="IPR023090">
    <property type="entry name" value="UPF0702_alpha/beta_dom_sf"/>
</dbReference>
<keyword evidence="4 7" id="KW-0812">Transmembrane</keyword>
<keyword evidence="5 7" id="KW-1133">Transmembrane helix</keyword>
<accession>A0A1S2N0E0</accession>
<evidence type="ECO:0000256" key="1">
    <source>
        <dbReference type="ARBA" id="ARBA00004651"/>
    </source>
</evidence>
<evidence type="ECO:0000313" key="12">
    <source>
        <dbReference type="Proteomes" id="UP000595221"/>
    </source>
</evidence>
<name>A0A1S2N0E0_9MICC</name>
<organism evidence="9 11">
    <name type="scientific">Rothia kristinae</name>
    <dbReference type="NCBI Taxonomy" id="37923"/>
    <lineage>
        <taxon>Bacteria</taxon>
        <taxon>Bacillati</taxon>
        <taxon>Actinomycetota</taxon>
        <taxon>Actinomycetes</taxon>
        <taxon>Micrococcales</taxon>
        <taxon>Micrococcaceae</taxon>
        <taxon>Rothia</taxon>
    </lineage>
</organism>
<feature type="transmembrane region" description="Helical" evidence="7">
    <location>
        <begin position="52"/>
        <end position="71"/>
    </location>
</feature>
<dbReference type="Pfam" id="PF04239">
    <property type="entry name" value="DUF421"/>
    <property type="match status" value="1"/>
</dbReference>
<dbReference type="RefSeq" id="WP_075514671.1">
    <property type="nucleotide sequence ID" value="NZ_CP066078.1"/>
</dbReference>
<evidence type="ECO:0000256" key="2">
    <source>
        <dbReference type="ARBA" id="ARBA00006448"/>
    </source>
</evidence>
<dbReference type="GO" id="GO:0005886">
    <property type="term" value="C:plasma membrane"/>
    <property type="evidence" value="ECO:0007669"/>
    <property type="project" value="UniProtKB-SubCell"/>
</dbReference>
<evidence type="ECO:0000256" key="6">
    <source>
        <dbReference type="ARBA" id="ARBA00023136"/>
    </source>
</evidence>
<keyword evidence="6 7" id="KW-0472">Membrane</keyword>
<dbReference type="EMBL" id="CP066078">
    <property type="protein sequence ID" value="QQC58625.1"/>
    <property type="molecule type" value="Genomic_DNA"/>
</dbReference>
<proteinExistence type="inferred from homology"/>
<reference evidence="9 11" key="1">
    <citation type="submission" date="2016-10" db="EMBL/GenBank/DDBJ databases">
        <title>Draft genome sequence of strain LCT isolated from the Shenzhou X spacecraft of China.</title>
        <authorList>
            <person name="Huang B."/>
        </authorList>
    </citation>
    <scope>NUCLEOTIDE SEQUENCE [LARGE SCALE GENOMIC DNA]</scope>
    <source>
        <strain evidence="9 11">LCT-H5</strain>
    </source>
</reference>
<evidence type="ECO:0000256" key="5">
    <source>
        <dbReference type="ARBA" id="ARBA00022989"/>
    </source>
</evidence>
<evidence type="ECO:0000313" key="11">
    <source>
        <dbReference type="Proteomes" id="UP000179540"/>
    </source>
</evidence>
<evidence type="ECO:0000313" key="9">
    <source>
        <dbReference type="EMBL" id="OIJ36064.1"/>
    </source>
</evidence>
<dbReference type="PANTHER" id="PTHR34582">
    <property type="entry name" value="UPF0702 TRANSMEMBRANE PROTEIN YCAP"/>
    <property type="match status" value="1"/>
</dbReference>
<dbReference type="InterPro" id="IPR007353">
    <property type="entry name" value="DUF421"/>
</dbReference>
<dbReference type="EMBL" id="MODZ01000005">
    <property type="protein sequence ID" value="OIJ36064.1"/>
    <property type="molecule type" value="Genomic_DNA"/>
</dbReference>
<dbReference type="OrthoDB" id="3266405at2"/>
<comment type="similarity">
    <text evidence="2">Belongs to the UPF0702 family.</text>
</comment>
<keyword evidence="3" id="KW-1003">Cell membrane</keyword>
<evidence type="ECO:0000313" key="10">
    <source>
        <dbReference type="EMBL" id="QQC58625.1"/>
    </source>
</evidence>
<evidence type="ECO:0000256" key="3">
    <source>
        <dbReference type="ARBA" id="ARBA00022475"/>
    </source>
</evidence>
<dbReference type="AlphaFoldDB" id="A0A1S2N0E0"/>
<dbReference type="Gene3D" id="3.30.240.20">
    <property type="entry name" value="bsu07140 like domains"/>
    <property type="match status" value="1"/>
</dbReference>
<evidence type="ECO:0000256" key="7">
    <source>
        <dbReference type="SAM" id="Phobius"/>
    </source>
</evidence>
<comment type="subcellular location">
    <subcellularLocation>
        <location evidence="1">Cell membrane</location>
        <topology evidence="1">Multi-pass membrane protein</topology>
    </subcellularLocation>
</comment>
<gene>
    <name evidence="9" type="ORF">BK826_05070</name>
    <name evidence="10" type="ORF">I6H58_06385</name>
</gene>
<sequence length="204" mass="21956">MSLPPDLGHLVWEELGIDPWRIPVVIAAAVGIYLCFVLLVRIFGVRLLSSWNGLDALIIIMFGAVAGRVILGNHPTLGAGIVGLGTLIFLEILFGTIQRLSATKRLHHEPIVLMAHGRFRDRSLRRTHLSRAEVCAALRAAGITRLDQVRGVILEDTGHLSILRTGAEPDPALLEGVRGAELILAPAARARDDDGADAVHGASR</sequence>
<dbReference type="Proteomes" id="UP000179540">
    <property type="component" value="Unassembled WGS sequence"/>
</dbReference>
<evidence type="ECO:0000259" key="8">
    <source>
        <dbReference type="Pfam" id="PF04239"/>
    </source>
</evidence>
<reference evidence="10 12" key="2">
    <citation type="submission" date="2020-12" db="EMBL/GenBank/DDBJ databases">
        <title>FDA dAtabase for Regulatory Grade micrObial Sequences (FDA-ARGOS): Supporting development and validation of Infectious Disease Dx tests.</title>
        <authorList>
            <person name="Sproer C."/>
            <person name="Gronow S."/>
            <person name="Severitt S."/>
            <person name="Schroder I."/>
            <person name="Tallon L."/>
            <person name="Sadzewicz L."/>
            <person name="Zhao X."/>
            <person name="Boylan J."/>
            <person name="Ott S."/>
            <person name="Bowen H."/>
            <person name="Vavikolanu K."/>
            <person name="Mehta A."/>
            <person name="Aluvathingal J."/>
            <person name="Nadendla S."/>
            <person name="Lowell S."/>
            <person name="Myers T."/>
            <person name="Yan Y."/>
            <person name="Sichtig H."/>
        </authorList>
    </citation>
    <scope>NUCLEOTIDE SEQUENCE [LARGE SCALE GENOMIC DNA]</scope>
    <source>
        <strain evidence="10 12">FDAARGOS_1001</strain>
    </source>
</reference>
<dbReference type="PANTHER" id="PTHR34582:SF6">
    <property type="entry name" value="UPF0702 TRANSMEMBRANE PROTEIN YCAP"/>
    <property type="match status" value="1"/>
</dbReference>
<evidence type="ECO:0000256" key="4">
    <source>
        <dbReference type="ARBA" id="ARBA00022692"/>
    </source>
</evidence>
<feature type="domain" description="YetF C-terminal" evidence="8">
    <location>
        <begin position="104"/>
        <end position="167"/>
    </location>
</feature>